<evidence type="ECO:0000313" key="3">
    <source>
        <dbReference type="EMBL" id="MDS3861110.1"/>
    </source>
</evidence>
<comment type="caution">
    <text evidence="3">The sequence shown here is derived from an EMBL/GenBank/DDBJ whole genome shotgun (WGS) entry which is preliminary data.</text>
</comment>
<dbReference type="Pfam" id="PF12770">
    <property type="entry name" value="CHAT"/>
    <property type="match status" value="1"/>
</dbReference>
<protein>
    <submittedName>
        <fullName evidence="3">CHAT domain-containing protein</fullName>
    </submittedName>
</protein>
<keyword evidence="1" id="KW-1133">Transmembrane helix</keyword>
<evidence type="ECO:0000256" key="1">
    <source>
        <dbReference type="SAM" id="Phobius"/>
    </source>
</evidence>
<dbReference type="EMBL" id="JAVMIP010000009">
    <property type="protein sequence ID" value="MDS3861110.1"/>
    <property type="molecule type" value="Genomic_DNA"/>
</dbReference>
<dbReference type="InterPro" id="IPR024983">
    <property type="entry name" value="CHAT_dom"/>
</dbReference>
<organism evidence="3 4">
    <name type="scientific">Pseudocalidococcus azoricus BACA0444</name>
    <dbReference type="NCBI Taxonomy" id="2918990"/>
    <lineage>
        <taxon>Bacteria</taxon>
        <taxon>Bacillati</taxon>
        <taxon>Cyanobacteriota</taxon>
        <taxon>Cyanophyceae</taxon>
        <taxon>Acaryochloridales</taxon>
        <taxon>Thermosynechococcaceae</taxon>
        <taxon>Pseudocalidococcus</taxon>
        <taxon>Pseudocalidococcus azoricus</taxon>
    </lineage>
</organism>
<accession>A0AAE4FS35</accession>
<feature type="domain" description="CHAT" evidence="2">
    <location>
        <begin position="165"/>
        <end position="428"/>
    </location>
</feature>
<feature type="transmembrane region" description="Helical" evidence="1">
    <location>
        <begin position="12"/>
        <end position="34"/>
    </location>
</feature>
<name>A0AAE4FS35_9CYAN</name>
<dbReference type="AlphaFoldDB" id="A0AAE4FS35"/>
<evidence type="ECO:0000259" key="2">
    <source>
        <dbReference type="Pfam" id="PF12770"/>
    </source>
</evidence>
<proteinExistence type="predicted"/>
<dbReference type="Proteomes" id="UP001268256">
    <property type="component" value="Unassembled WGS sequence"/>
</dbReference>
<dbReference type="PANTHER" id="PTHR10098:SF112">
    <property type="entry name" value="SLR0380 PROTEIN"/>
    <property type="match status" value="1"/>
</dbReference>
<gene>
    <name evidence="3" type="ORF">RIF25_09860</name>
</gene>
<reference evidence="4" key="1">
    <citation type="submission" date="2023-07" db="EMBL/GenBank/DDBJ databases">
        <authorList>
            <person name="Luz R."/>
            <person name="Cordeiro R."/>
            <person name="Fonseca A."/>
            <person name="Goncalves V."/>
        </authorList>
    </citation>
    <scope>NUCLEOTIDE SEQUENCE [LARGE SCALE GENOMIC DNA]</scope>
    <source>
        <strain evidence="4">BACA0444</strain>
    </source>
</reference>
<keyword evidence="1" id="KW-0812">Transmembrane</keyword>
<evidence type="ECO:0000313" key="4">
    <source>
        <dbReference type="Proteomes" id="UP001268256"/>
    </source>
</evidence>
<dbReference type="RefSeq" id="WP_322878364.1">
    <property type="nucleotide sequence ID" value="NZ_JAVMIP010000009.1"/>
</dbReference>
<dbReference type="PANTHER" id="PTHR10098">
    <property type="entry name" value="RAPSYN-RELATED"/>
    <property type="match status" value="1"/>
</dbReference>
<keyword evidence="1" id="KW-0472">Membrane</keyword>
<keyword evidence="4" id="KW-1185">Reference proteome</keyword>
<sequence length="430" mass="48404">MLANWFRQWRLGLYGGLFVVTLGLILGLGLWPAISTPPIGTASSPASQDYRRGLSAVDFVALKENGWREEYASYFQRNIQGKTYTPQYIQRTLARIQRQNGSRAAVLHLFTHENEFALLVSTWASPPILITQPAVTQAEMNRVMNTFRRNVSDPRTQFTKAYLSSGQTLYDWWIKPLEAQLAKDQVDTLLFCVGPGLRSLPWAALFDGKKFLIERFNMSLIPGFDLTDVRYKSLKNSQVLAMGASEFLNFSPLPNVPAELKTIQDLWGGPALINQDFTVQNLRQERQRRGYPIVHLATHAMFQPGKVNNSFIQLWQENSVRLNQLPSLNLGRPPAELLVLSACQTALGDEQAELGFAGLALQAGVKSALGSLWQVSDQATFELMKAFYADLKNAPYKALALRHAQQKLQQNPEFQAPYYWAGFTMIGSPW</sequence>